<accession>Q0V469</accession>
<proteinExistence type="predicted"/>
<sequence length="158" mass="16794">MNPPIFLLLSILPLSLATQPFVPVHGCEWVHELTPLTNFTYTHPLSPSQSNTTTPPSYIHWAAPAISVSCSNPNPSFIGFQNASAVACVSPGDEGRFLVSADGKNATVIFRVYVQCAADIFAFHYEAGFEMECVPAAATGDLGTVMAGKCEEDTEGGV</sequence>
<dbReference type="HOGENOM" id="CLU_1670020_0_0_1"/>
<dbReference type="KEGG" id="pno:SNOG_01195"/>
<dbReference type="GeneID" id="5968694"/>
<feature type="signal peptide" evidence="1">
    <location>
        <begin position="1"/>
        <end position="17"/>
    </location>
</feature>
<reference evidence="3" key="1">
    <citation type="journal article" date="2007" name="Plant Cell">
        <title>Dothideomycete-plant interactions illuminated by genome sequencing and EST analysis of the wheat pathogen Stagonospora nodorum.</title>
        <authorList>
            <person name="Hane J.K."/>
            <person name="Lowe R.G."/>
            <person name="Solomon P.S."/>
            <person name="Tan K.C."/>
            <person name="Schoch C.L."/>
            <person name="Spatafora J.W."/>
            <person name="Crous P.W."/>
            <person name="Kodira C."/>
            <person name="Birren B.W."/>
            <person name="Galagan J.E."/>
            <person name="Torriani S.F."/>
            <person name="McDonald B.A."/>
            <person name="Oliver R.P."/>
        </authorList>
    </citation>
    <scope>NUCLEOTIDE SEQUENCE [LARGE SCALE GENOMIC DNA]</scope>
    <source>
        <strain evidence="3">SN15 / ATCC MYA-4574 / FGSC 10173</strain>
    </source>
</reference>
<gene>
    <name evidence="2" type="ORF">SNOG_01195</name>
</gene>
<dbReference type="Proteomes" id="UP000001055">
    <property type="component" value="Unassembled WGS sequence"/>
</dbReference>
<evidence type="ECO:0000313" key="3">
    <source>
        <dbReference type="Proteomes" id="UP000001055"/>
    </source>
</evidence>
<dbReference type="VEuPathDB" id="FungiDB:JI435_011950"/>
<keyword evidence="1" id="KW-0732">Signal</keyword>
<feature type="chain" id="PRO_5004178661" description="AA1-like domain-containing protein" evidence="1">
    <location>
        <begin position="18"/>
        <end position="158"/>
    </location>
</feature>
<evidence type="ECO:0000313" key="2">
    <source>
        <dbReference type="EMBL" id="EAT90844.1"/>
    </source>
</evidence>
<protein>
    <recommendedName>
        <fullName evidence="4">AA1-like domain-containing protein</fullName>
    </recommendedName>
</protein>
<dbReference type="InParanoid" id="Q0V469"/>
<dbReference type="AlphaFoldDB" id="Q0V469"/>
<dbReference type="EMBL" id="CH445326">
    <property type="protein sequence ID" value="EAT90844.1"/>
    <property type="molecule type" value="Genomic_DNA"/>
</dbReference>
<dbReference type="RefSeq" id="XP_001791849.1">
    <property type="nucleotide sequence ID" value="XM_001791797.1"/>
</dbReference>
<evidence type="ECO:0000256" key="1">
    <source>
        <dbReference type="SAM" id="SignalP"/>
    </source>
</evidence>
<evidence type="ECO:0008006" key="4">
    <source>
        <dbReference type="Google" id="ProtNLM"/>
    </source>
</evidence>
<name>Q0V469_PHANO</name>
<organism evidence="2 3">
    <name type="scientific">Phaeosphaeria nodorum (strain SN15 / ATCC MYA-4574 / FGSC 10173)</name>
    <name type="common">Glume blotch fungus</name>
    <name type="synonym">Parastagonospora nodorum</name>
    <dbReference type="NCBI Taxonomy" id="321614"/>
    <lineage>
        <taxon>Eukaryota</taxon>
        <taxon>Fungi</taxon>
        <taxon>Dikarya</taxon>
        <taxon>Ascomycota</taxon>
        <taxon>Pezizomycotina</taxon>
        <taxon>Dothideomycetes</taxon>
        <taxon>Pleosporomycetidae</taxon>
        <taxon>Pleosporales</taxon>
        <taxon>Pleosporineae</taxon>
        <taxon>Phaeosphaeriaceae</taxon>
        <taxon>Parastagonospora</taxon>
    </lineage>
</organism>